<protein>
    <submittedName>
        <fullName evidence="2">Uncharacterized protein</fullName>
    </submittedName>
</protein>
<dbReference type="OrthoDB" id="62528at2759"/>
<feature type="region of interest" description="Disordered" evidence="1">
    <location>
        <begin position="156"/>
        <end position="182"/>
    </location>
</feature>
<evidence type="ECO:0000313" key="2">
    <source>
        <dbReference type="EMBL" id="KAA6377780.1"/>
    </source>
</evidence>
<dbReference type="Proteomes" id="UP000324800">
    <property type="component" value="Unassembled WGS sequence"/>
</dbReference>
<evidence type="ECO:0000313" key="3">
    <source>
        <dbReference type="Proteomes" id="UP000324800"/>
    </source>
</evidence>
<sequence>MHSFDKSSSLNAKIQNQGYLDLFYRRLLIPLSAQMIYYTMNCMPKGTQLLLDAIVPIRPVVQVDQPPPPFTRPTNTILIEEYERSMKTEDDAEKAQEIVQLHQEVRVAERELDPDIFNPALIATLPKGVLHMMPQKTDTQNIGFKGVDIRPIAKKHPPTDYSGGGGEGGFNVDAARSGVGKR</sequence>
<gene>
    <name evidence="2" type="ORF">EZS28_026693</name>
</gene>
<dbReference type="EMBL" id="SNRW01009587">
    <property type="protein sequence ID" value="KAA6377780.1"/>
    <property type="molecule type" value="Genomic_DNA"/>
</dbReference>
<dbReference type="AlphaFoldDB" id="A0A5J4V636"/>
<organism evidence="2 3">
    <name type="scientific">Streblomastix strix</name>
    <dbReference type="NCBI Taxonomy" id="222440"/>
    <lineage>
        <taxon>Eukaryota</taxon>
        <taxon>Metamonada</taxon>
        <taxon>Preaxostyla</taxon>
        <taxon>Oxymonadida</taxon>
        <taxon>Streblomastigidae</taxon>
        <taxon>Streblomastix</taxon>
    </lineage>
</organism>
<name>A0A5J4V636_9EUKA</name>
<proteinExistence type="predicted"/>
<evidence type="ECO:0000256" key="1">
    <source>
        <dbReference type="SAM" id="MobiDB-lite"/>
    </source>
</evidence>
<reference evidence="2 3" key="1">
    <citation type="submission" date="2019-03" db="EMBL/GenBank/DDBJ databases">
        <title>Single cell metagenomics reveals metabolic interactions within the superorganism composed of flagellate Streblomastix strix and complex community of Bacteroidetes bacteria on its surface.</title>
        <authorList>
            <person name="Treitli S.C."/>
            <person name="Kolisko M."/>
            <person name="Husnik F."/>
            <person name="Keeling P."/>
            <person name="Hampl V."/>
        </authorList>
    </citation>
    <scope>NUCLEOTIDE SEQUENCE [LARGE SCALE GENOMIC DNA]</scope>
    <source>
        <strain evidence="2">ST1C</strain>
    </source>
</reference>
<accession>A0A5J4V636</accession>
<comment type="caution">
    <text evidence="2">The sequence shown here is derived from an EMBL/GenBank/DDBJ whole genome shotgun (WGS) entry which is preliminary data.</text>
</comment>